<dbReference type="SUPFAM" id="SSF56219">
    <property type="entry name" value="DNase I-like"/>
    <property type="match status" value="1"/>
</dbReference>
<dbReference type="Pfam" id="PF21310">
    <property type="entry name" value="OCRL-like_ASH"/>
    <property type="match status" value="1"/>
</dbReference>
<comment type="caution">
    <text evidence="3">The sequence shown here is derived from an EMBL/GenBank/DDBJ whole genome shotgun (WGS) entry which is preliminary data.</text>
</comment>
<evidence type="ECO:0000259" key="2">
    <source>
        <dbReference type="SMART" id="SM00128"/>
    </source>
</evidence>
<protein>
    <submittedName>
        <fullName evidence="3">Type I inositol 1,4,5-trisphosphate 5-phosphatase 2</fullName>
    </submittedName>
</protein>
<dbReference type="InterPro" id="IPR048869">
    <property type="entry name" value="OCRL-1_2_ASH"/>
</dbReference>
<proteinExistence type="predicted"/>
<dbReference type="VEuPathDB" id="FungiDB:AB675_5981"/>
<dbReference type="InterPro" id="IPR000300">
    <property type="entry name" value="IPPc"/>
</dbReference>
<dbReference type="InterPro" id="IPR036691">
    <property type="entry name" value="Endo/exonu/phosph_ase_sf"/>
</dbReference>
<dbReference type="Pfam" id="PF22669">
    <property type="entry name" value="Exo_endo_phos2"/>
    <property type="match status" value="2"/>
</dbReference>
<dbReference type="RefSeq" id="XP_017996889.1">
    <property type="nucleotide sequence ID" value="XM_018146236.1"/>
</dbReference>
<dbReference type="InterPro" id="IPR046985">
    <property type="entry name" value="IP5"/>
</dbReference>
<dbReference type="GO" id="GO:0046856">
    <property type="term" value="P:phosphatidylinositol dephosphorylation"/>
    <property type="evidence" value="ECO:0007669"/>
    <property type="project" value="InterPro"/>
</dbReference>
<dbReference type="Gene3D" id="2.60.40.10">
    <property type="entry name" value="Immunoglobulins"/>
    <property type="match status" value="1"/>
</dbReference>
<feature type="compositionally biased region" description="Low complexity" evidence="1">
    <location>
        <begin position="1005"/>
        <end position="1030"/>
    </location>
</feature>
<dbReference type="EMBL" id="LFJN01000027">
    <property type="protein sequence ID" value="KPI36926.1"/>
    <property type="molecule type" value="Genomic_DNA"/>
</dbReference>
<evidence type="ECO:0000313" key="4">
    <source>
        <dbReference type="Proteomes" id="UP000038010"/>
    </source>
</evidence>
<dbReference type="InterPro" id="IPR013783">
    <property type="entry name" value="Ig-like_fold"/>
</dbReference>
<dbReference type="Gene3D" id="3.60.10.10">
    <property type="entry name" value="Endonuclease/exonuclease/phosphatase"/>
    <property type="match status" value="1"/>
</dbReference>
<dbReference type="SMART" id="SM00128">
    <property type="entry name" value="IPPc"/>
    <property type="match status" value="1"/>
</dbReference>
<dbReference type="GO" id="GO:0004439">
    <property type="term" value="F:phosphatidylinositol-4,5-bisphosphate 5-phosphatase activity"/>
    <property type="evidence" value="ECO:0007669"/>
    <property type="project" value="TreeGrafter"/>
</dbReference>
<organism evidence="3 4">
    <name type="scientific">Cyphellophora attinorum</name>
    <dbReference type="NCBI Taxonomy" id="1664694"/>
    <lineage>
        <taxon>Eukaryota</taxon>
        <taxon>Fungi</taxon>
        <taxon>Dikarya</taxon>
        <taxon>Ascomycota</taxon>
        <taxon>Pezizomycotina</taxon>
        <taxon>Eurotiomycetes</taxon>
        <taxon>Chaetothyriomycetidae</taxon>
        <taxon>Chaetothyriales</taxon>
        <taxon>Cyphellophoraceae</taxon>
        <taxon>Cyphellophora</taxon>
    </lineage>
</organism>
<reference evidence="3 4" key="1">
    <citation type="submission" date="2015-06" db="EMBL/GenBank/DDBJ databases">
        <title>Draft genome of the ant-associated black yeast Phialophora attae CBS 131958.</title>
        <authorList>
            <person name="Moreno L.F."/>
            <person name="Stielow B.J."/>
            <person name="de Hoog S."/>
            <person name="Vicente V.A."/>
            <person name="Weiss V.A."/>
            <person name="de Vries M."/>
            <person name="Cruz L.M."/>
            <person name="Souza E.M."/>
        </authorList>
    </citation>
    <scope>NUCLEOTIDE SEQUENCE [LARGE SCALE GENOMIC DNA]</scope>
    <source>
        <strain evidence="3 4">CBS 131958</strain>
    </source>
</reference>
<feature type="compositionally biased region" description="Basic and acidic residues" evidence="1">
    <location>
        <begin position="777"/>
        <end position="787"/>
    </location>
</feature>
<evidence type="ECO:0000256" key="1">
    <source>
        <dbReference type="SAM" id="MobiDB-lite"/>
    </source>
</evidence>
<feature type="region of interest" description="Disordered" evidence="1">
    <location>
        <begin position="979"/>
        <end position="1072"/>
    </location>
</feature>
<dbReference type="Proteomes" id="UP000038010">
    <property type="component" value="Unassembled WGS sequence"/>
</dbReference>
<feature type="region of interest" description="Disordered" evidence="1">
    <location>
        <begin position="599"/>
        <end position="619"/>
    </location>
</feature>
<dbReference type="GeneID" id="28738116"/>
<sequence length="1146" mass="126418">MASRLTNFEVPRSIQDTPGAFPLDSSDLQTVGTSAPQSLSAAVRARKDEFTRKKTIKVKVGSWNVASLSGTDKDLGLWFVKGFGVKGLSDAMAKLQPESSTSLPEDENLESVEDQEGRRDKKKPTVPKADSPAVPHDEEIGLYVLGLQEVVDIASVTEAMRPYTDPNPAKKWKEALRSCLPRGYEKVATHQLLGLLILVFASLEIAPTISNVSSTSVGTGLMGYLGNKGAVCTRIVLGESTKMTFINCHLAAGADDASLQRRIWDTNQILHRTRFAPVSFDGEDSGPEEKIGDEDFAFWFGDLNYRLDDIPGEDVRRLLLLHTRNEYDVLNKSRAKIDSELGYISSTSDVDLSNGPEPVERYEFSAPERAATDSEVEPPVDPEADPASLITTIKSLLAHDQLHAQQRQKKAFHEGWRENEIRFLPTYKYDVGSVGMFDSGEKKRSPSWCDRILYRTRTDRLMYEERATKEAEVRKKDEDMQKRGLDKADEQDVFFDYDPDTDGAAYGDDYDEDQDSMNDAELVETHDGHEDDILAEHYISHQRVLSSDHKPIECTFTVTYDAIVPDLKAKIHAEVARELDKAENEARPTITVVTENHTDVRSDAGDEASTDNITPSTSSDVNSINFGQLRYDVPKTRSITIANTGQLPAKFNFVGRDADSATGAIAPTWLTISSLDPDSPEHAEYAAPNTDYNLSPGDTHTLHLTAHVGPTQPELVAQLNAATNPLDDVLILRVASGRDHFLPLRAIWLPTCFHRSLDELVVAPATGIRFMPRHRNNHDATGTDRIKSSPGGQSRNSAPRELFALTEAVQLLTERAVADWEMVHPDKKPPWFHEKNAADDGAANGWPFAKGTWMCNPGQDRDEMKANVREALDTAKDVQECFEPNVETAARLEVLAETLVEFLISVRGGIVTPDMWNQIQSQLAELGKEKQSNKQGAVTSEETLSMVTEVLGARPAHSVSLTFLTFMLGRLMSEIAPLTKHKEQQPDDNQASGRGDNESVRRSESSTTSSTHDDNSITTSNSNDDMTSSSAKSRASTFLHKLTSRRRGTSVSSSNATASAMNGADTQQKEQEAAAIQRRKAVMTEYAVIFAPLILRHESVVSDNLKVGDTSSAKKPAATSDKQRKNAEKMTVKVMLGILEASVFNV</sequence>
<name>A0A0N1H038_9EURO</name>
<dbReference type="PANTHER" id="PTHR11200:SF300">
    <property type="entry name" value="TYPE II INOSITOL 1,4,5-TRISPHOSPHATE 5-PHOSPHATASE"/>
    <property type="match status" value="1"/>
</dbReference>
<feature type="compositionally biased region" description="Acidic residues" evidence="1">
    <location>
        <begin position="104"/>
        <end position="114"/>
    </location>
</feature>
<feature type="compositionally biased region" description="Basic and acidic residues" evidence="1">
    <location>
        <begin position="995"/>
        <end position="1004"/>
    </location>
</feature>
<feature type="compositionally biased region" description="Polar residues" evidence="1">
    <location>
        <begin position="610"/>
        <end position="619"/>
    </location>
</feature>
<dbReference type="OrthoDB" id="7862313at2759"/>
<gene>
    <name evidence="3" type="ORF">AB675_5981</name>
</gene>
<dbReference type="STRING" id="1664694.A0A0N1H038"/>
<feature type="domain" description="Inositol polyphosphate-related phosphatase" evidence="2">
    <location>
        <begin position="54"/>
        <end position="477"/>
    </location>
</feature>
<feature type="region of interest" description="Disordered" evidence="1">
    <location>
        <begin position="772"/>
        <end position="797"/>
    </location>
</feature>
<feature type="region of interest" description="Disordered" evidence="1">
    <location>
        <begin position="97"/>
        <end position="134"/>
    </location>
</feature>
<dbReference type="PANTHER" id="PTHR11200">
    <property type="entry name" value="INOSITOL 5-PHOSPHATASE"/>
    <property type="match status" value="1"/>
</dbReference>
<evidence type="ECO:0000313" key="3">
    <source>
        <dbReference type="EMBL" id="KPI36926.1"/>
    </source>
</evidence>
<accession>A0A0N1H038</accession>
<feature type="compositionally biased region" description="Low complexity" evidence="1">
    <location>
        <begin position="1049"/>
        <end position="1064"/>
    </location>
</feature>
<keyword evidence="4" id="KW-1185">Reference proteome</keyword>
<feature type="region of interest" description="Disordered" evidence="1">
    <location>
        <begin position="16"/>
        <end position="37"/>
    </location>
</feature>
<feature type="compositionally biased region" description="Polar residues" evidence="1">
    <location>
        <begin position="26"/>
        <end position="37"/>
    </location>
</feature>
<dbReference type="AlphaFoldDB" id="A0A0N1H038"/>